<accession>A0ACC2TBK0</accession>
<evidence type="ECO:0000313" key="1">
    <source>
        <dbReference type="EMBL" id="KAJ9071928.1"/>
    </source>
</evidence>
<comment type="caution">
    <text evidence="1">The sequence shown here is derived from an EMBL/GenBank/DDBJ whole genome shotgun (WGS) entry which is preliminary data.</text>
</comment>
<gene>
    <name evidence="1" type="primary">SIR2</name>
    <name evidence="1" type="ORF">DSO57_1032424</name>
</gene>
<reference evidence="1" key="1">
    <citation type="submission" date="2022-04" db="EMBL/GenBank/DDBJ databases">
        <title>Genome of the entomopathogenic fungus Entomophthora muscae.</title>
        <authorList>
            <person name="Elya C."/>
            <person name="Lovett B.R."/>
            <person name="Lee E."/>
            <person name="Macias A.M."/>
            <person name="Hajek A.E."/>
            <person name="De Bivort B.L."/>
            <person name="Kasson M.T."/>
            <person name="De Fine Licht H.H."/>
            <person name="Stajich J.E."/>
        </authorList>
    </citation>
    <scope>NUCLEOTIDE SEQUENCE</scope>
    <source>
        <strain evidence="1">Berkeley</strain>
    </source>
</reference>
<keyword evidence="2" id="KW-1185">Reference proteome</keyword>
<dbReference type="Proteomes" id="UP001165960">
    <property type="component" value="Unassembled WGS sequence"/>
</dbReference>
<evidence type="ECO:0000313" key="2">
    <source>
        <dbReference type="Proteomes" id="UP001165960"/>
    </source>
</evidence>
<organism evidence="1 2">
    <name type="scientific">Entomophthora muscae</name>
    <dbReference type="NCBI Taxonomy" id="34485"/>
    <lineage>
        <taxon>Eukaryota</taxon>
        <taxon>Fungi</taxon>
        <taxon>Fungi incertae sedis</taxon>
        <taxon>Zoopagomycota</taxon>
        <taxon>Entomophthoromycotina</taxon>
        <taxon>Entomophthoromycetes</taxon>
        <taxon>Entomophthorales</taxon>
        <taxon>Entomophthoraceae</taxon>
        <taxon>Entomophthora</taxon>
    </lineage>
</organism>
<dbReference type="EMBL" id="QTSX02003083">
    <property type="protein sequence ID" value="KAJ9071928.1"/>
    <property type="molecule type" value="Genomic_DNA"/>
</dbReference>
<proteinExistence type="predicted"/>
<name>A0ACC2TBK0_9FUNG</name>
<protein>
    <submittedName>
        <fullName evidence="1">NAD-dependent histone deacetylase sir2</fullName>
    </submittedName>
</protein>
<sequence>MSNSNDCFRSHLKESVTTPIKRGRKRNKLLNNYAQTPPVESGVEYDSPIVDIMVLDNESSPDRKTSSSRSKPSQKTEDKRSFEKSNSCNESDFDSKAELSVGGPEDFRNLSDDSPVASPVKREFQEETPSGKFAPFSEKKRTSLLRRVLRLSAEEFIRIHVYLKKIPVVNLMSLFDIDIPEAFFTYKEADLVPILRAIIHQSTRTRPKLLQYNTIGDCVSLIKRAKKIIVLTGAGVSVSCGIPDFRSENGIYSRLEEFKLSDPQQMFCLDHFRHDPKCFYSFAKEIYPSNFKPSPSHKFIKLLEDRGKLLRNYTQNIDTLEQAAGIKRVIQCHGSFATASCIRCRYTFPGDYIEDNIINQTVPSCPLCEDGICDQVDEGSPGVIKPDIVFFGEGLPEEYGARLKEDHSDADLLIVMGTSLKVRPVSEIATILPPHVPSILINRTPNTSIDFDIQLLGFSDVIVTELCARLGWDLSSFAENSSSPDKREWDSLCKPPHWHIFNGAQTEELLAEGLSFTPDCSSSSSSEGELVGCLLLERKSHSFTPLLPTPPLASGLATRESSPRDESSSLSVVDHPPPTRTPQAKRKRLSVPPPHPAASPLTTPRTKFRRKHPSYSSEDINVEDSPVYSKNAP</sequence>